<dbReference type="InterPro" id="IPR029044">
    <property type="entry name" value="Nucleotide-diphossugar_trans"/>
</dbReference>
<evidence type="ECO:0000313" key="1">
    <source>
        <dbReference type="EMBL" id="POH69391.1"/>
    </source>
</evidence>
<name>A0A2S3ZLI9_9MICO</name>
<dbReference type="Proteomes" id="UP000237340">
    <property type="component" value="Unassembled WGS sequence"/>
</dbReference>
<evidence type="ECO:0008006" key="3">
    <source>
        <dbReference type="Google" id="ProtNLM"/>
    </source>
</evidence>
<dbReference type="AlphaFoldDB" id="A0A2S3ZLI9"/>
<dbReference type="PANTHER" id="PTHR43179">
    <property type="entry name" value="RHAMNOSYLTRANSFERASE WBBL"/>
    <property type="match status" value="1"/>
</dbReference>
<proteinExistence type="predicted"/>
<accession>A0A2S3ZLI9</accession>
<comment type="caution">
    <text evidence="1">The sequence shown here is derived from an EMBL/GenBank/DDBJ whole genome shotgun (WGS) entry which is preliminary data.</text>
</comment>
<reference evidence="1 2" key="1">
    <citation type="submission" date="2018-01" db="EMBL/GenBank/DDBJ databases">
        <title>Cryobacterium sp. nov., from glaciers in China.</title>
        <authorList>
            <person name="Liu Q."/>
            <person name="Xin Y.-H."/>
        </authorList>
    </citation>
    <scope>NUCLEOTIDE SEQUENCE [LARGE SCALE GENOMIC DNA]</scope>
    <source>
        <strain evidence="1 2">TMN-42</strain>
    </source>
</reference>
<gene>
    <name evidence="1" type="ORF">C3B61_01935</name>
</gene>
<protein>
    <recommendedName>
        <fullName evidence="3">Glycosyltransferase family 2 protein</fullName>
    </recommendedName>
</protein>
<organism evidence="1 2">
    <name type="scientific">Cryobacterium zongtaii</name>
    <dbReference type="NCBI Taxonomy" id="1259217"/>
    <lineage>
        <taxon>Bacteria</taxon>
        <taxon>Bacillati</taxon>
        <taxon>Actinomycetota</taxon>
        <taxon>Actinomycetes</taxon>
        <taxon>Micrococcales</taxon>
        <taxon>Microbacteriaceae</taxon>
        <taxon>Cryobacterium</taxon>
    </lineage>
</organism>
<sequence length="316" mass="33298">MPLPAELGIVVVNHGEPDLLELNLVGIGRRARTGRVVVVDNFSGLATREATTVLCAREGWTLIAPGIDLGFGAAVNAGVRLLRSHGCDRLLILSPDVRIDEPGMLTLAQGCSAEPQRILSPRIVGTDGSLWFGGGTVDIRRGRALMADDADSSAPGGWLSGACLMIHASLWDWLDGCDEGHFRSWEDVDLSWRCVAAGGCLAVHSDVTAVRSTRSFPVAGVVSPLDVYSACRSRLTFAARHLGRRHIVQWLLASPGYAVSVLRNGRHRSRTGRPGALLVAAVRGTAAGAGTALRTIGADTHGTGGRRVHAEQTAAG</sequence>
<dbReference type="PANTHER" id="PTHR43179:SF7">
    <property type="entry name" value="RHAMNOSYLTRANSFERASE WBBL"/>
    <property type="match status" value="1"/>
</dbReference>
<dbReference type="EMBL" id="PPXD01000004">
    <property type="protein sequence ID" value="POH69391.1"/>
    <property type="molecule type" value="Genomic_DNA"/>
</dbReference>
<keyword evidence="2" id="KW-1185">Reference proteome</keyword>
<dbReference type="SUPFAM" id="SSF53448">
    <property type="entry name" value="Nucleotide-diphospho-sugar transferases"/>
    <property type="match status" value="1"/>
</dbReference>
<dbReference type="RefSeq" id="WP_103459354.1">
    <property type="nucleotide sequence ID" value="NZ_PPXD01000004.1"/>
</dbReference>
<evidence type="ECO:0000313" key="2">
    <source>
        <dbReference type="Proteomes" id="UP000237340"/>
    </source>
</evidence>
<dbReference type="Gene3D" id="3.90.550.10">
    <property type="entry name" value="Spore Coat Polysaccharide Biosynthesis Protein SpsA, Chain A"/>
    <property type="match status" value="1"/>
</dbReference>